<dbReference type="GO" id="GO:0006357">
    <property type="term" value="P:regulation of transcription by RNA polymerase II"/>
    <property type="evidence" value="ECO:0007669"/>
    <property type="project" value="TreeGrafter"/>
</dbReference>
<protein>
    <recommendedName>
        <fullName evidence="9">C2H2-type domain-containing protein</fullName>
    </recommendedName>
</protein>
<sequence>MAEGIGGRAGPIFRDIRRYYCDYCGICRSKKSLIISHILIEHKDEMQKEKHRGTDESCEDSHGKKLNSCKICGATFKKPAYLTQHMQGHSLERPYICSVEDCQSSYRRKDHLARHLLQHEGKLFTCTVDGCNRSFAYKGNMKRHLNELHDDECTSTISESPKKHYCPEAGCGKVFKYASQLLKHEDSHVKFETTEAFCCECTASFSNVDLLKDHILSTHQYINCEICGTKHLKKNIKRHLRTHETKPSRDTGLIECYFPGCQHTFSTQSNLRKHVKAVHLKVKPFACCYTDCSKKFSYKHVRDHHEKTGFHIYTHGDFVELDEQFQSISRGGRKRKCPTIESLLRKRVTLPSEHNFHSDSSSGAHPFCQI</sequence>
<dbReference type="PANTHER" id="PTHR46179:SF13">
    <property type="entry name" value="C2H2-TYPE DOMAIN-CONTAINING PROTEIN"/>
    <property type="match status" value="1"/>
</dbReference>
<evidence type="ECO:0000256" key="1">
    <source>
        <dbReference type="ARBA" id="ARBA00004123"/>
    </source>
</evidence>
<evidence type="ECO:0000259" key="9">
    <source>
        <dbReference type="PROSITE" id="PS50157"/>
    </source>
</evidence>
<dbReference type="PROSITE" id="PS00028">
    <property type="entry name" value="ZINC_FINGER_C2H2_1"/>
    <property type="match status" value="7"/>
</dbReference>
<dbReference type="EMBL" id="JAXIOK010000016">
    <property type="protein sequence ID" value="KAK4752104.1"/>
    <property type="molecule type" value="Genomic_DNA"/>
</dbReference>
<proteinExistence type="predicted"/>
<keyword evidence="3 8" id="KW-0863">Zinc-finger</keyword>
<keyword evidence="4" id="KW-0862">Zinc</keyword>
<gene>
    <name evidence="10" type="ORF">SAY87_020902</name>
</gene>
<accession>A0AAN7PQ71</accession>
<evidence type="ECO:0000256" key="5">
    <source>
        <dbReference type="ARBA" id="ARBA00023015"/>
    </source>
</evidence>
<keyword evidence="6" id="KW-0804">Transcription</keyword>
<dbReference type="PROSITE" id="PS50157">
    <property type="entry name" value="ZINC_FINGER_C2H2_2"/>
    <property type="match status" value="5"/>
</dbReference>
<dbReference type="GO" id="GO:0080084">
    <property type="term" value="F:5S rDNA binding"/>
    <property type="evidence" value="ECO:0007669"/>
    <property type="project" value="TreeGrafter"/>
</dbReference>
<dbReference type="AlphaFoldDB" id="A0AAN7PQ71"/>
<dbReference type="GO" id="GO:0005730">
    <property type="term" value="C:nucleolus"/>
    <property type="evidence" value="ECO:0007669"/>
    <property type="project" value="TreeGrafter"/>
</dbReference>
<keyword evidence="11" id="KW-1185">Reference proteome</keyword>
<dbReference type="PANTHER" id="PTHR46179">
    <property type="entry name" value="ZINC FINGER PROTEIN"/>
    <property type="match status" value="1"/>
</dbReference>
<evidence type="ECO:0000313" key="11">
    <source>
        <dbReference type="Proteomes" id="UP001345219"/>
    </source>
</evidence>
<evidence type="ECO:0000313" key="10">
    <source>
        <dbReference type="EMBL" id="KAK4752104.1"/>
    </source>
</evidence>
<dbReference type="InterPro" id="IPR051061">
    <property type="entry name" value="Zinc_finger_trans_reg"/>
</dbReference>
<feature type="domain" description="C2H2-type" evidence="9">
    <location>
        <begin position="67"/>
        <end position="94"/>
    </location>
</feature>
<evidence type="ECO:0000256" key="2">
    <source>
        <dbReference type="ARBA" id="ARBA00022723"/>
    </source>
</evidence>
<dbReference type="Gene3D" id="3.30.160.60">
    <property type="entry name" value="Classic Zinc Finger"/>
    <property type="match status" value="5"/>
</dbReference>
<comment type="caution">
    <text evidence="10">The sequence shown here is derived from an EMBL/GenBank/DDBJ whole genome shotgun (WGS) entry which is preliminary data.</text>
</comment>
<evidence type="ECO:0000256" key="6">
    <source>
        <dbReference type="ARBA" id="ARBA00023163"/>
    </source>
</evidence>
<feature type="domain" description="C2H2-type" evidence="9">
    <location>
        <begin position="164"/>
        <end position="193"/>
    </location>
</feature>
<keyword evidence="7" id="KW-0539">Nucleus</keyword>
<reference evidence="10 11" key="1">
    <citation type="journal article" date="2023" name="Hortic Res">
        <title>Pangenome of water caltrop reveals structural variations and asymmetric subgenome divergence after allopolyploidization.</title>
        <authorList>
            <person name="Zhang X."/>
            <person name="Chen Y."/>
            <person name="Wang L."/>
            <person name="Yuan Y."/>
            <person name="Fang M."/>
            <person name="Shi L."/>
            <person name="Lu R."/>
            <person name="Comes H.P."/>
            <person name="Ma Y."/>
            <person name="Chen Y."/>
            <person name="Huang G."/>
            <person name="Zhou Y."/>
            <person name="Zheng Z."/>
            <person name="Qiu Y."/>
        </authorList>
    </citation>
    <scope>NUCLEOTIDE SEQUENCE [LARGE SCALE GENOMIC DNA]</scope>
    <source>
        <tissue evidence="10">Roots</tissue>
    </source>
</reference>
<feature type="domain" description="C2H2-type" evidence="9">
    <location>
        <begin position="124"/>
        <end position="154"/>
    </location>
</feature>
<keyword evidence="2" id="KW-0479">Metal-binding</keyword>
<dbReference type="Proteomes" id="UP001345219">
    <property type="component" value="Chromosome 16"/>
</dbReference>
<name>A0AAN7PQ71_9MYRT</name>
<dbReference type="GO" id="GO:0008270">
    <property type="term" value="F:zinc ion binding"/>
    <property type="evidence" value="ECO:0007669"/>
    <property type="project" value="UniProtKB-KW"/>
</dbReference>
<dbReference type="InterPro" id="IPR013087">
    <property type="entry name" value="Znf_C2H2_type"/>
</dbReference>
<evidence type="ECO:0000256" key="4">
    <source>
        <dbReference type="ARBA" id="ARBA00022833"/>
    </source>
</evidence>
<dbReference type="InterPro" id="IPR036236">
    <property type="entry name" value="Znf_C2H2_sf"/>
</dbReference>
<evidence type="ECO:0000256" key="3">
    <source>
        <dbReference type="ARBA" id="ARBA00022771"/>
    </source>
</evidence>
<keyword evidence="5" id="KW-0805">Transcription regulation</keyword>
<dbReference type="SMART" id="SM00355">
    <property type="entry name" value="ZnF_C2H2"/>
    <property type="match status" value="9"/>
</dbReference>
<feature type="domain" description="C2H2-type" evidence="9">
    <location>
        <begin position="254"/>
        <end position="284"/>
    </location>
</feature>
<evidence type="ECO:0000256" key="8">
    <source>
        <dbReference type="PROSITE-ProRule" id="PRU00042"/>
    </source>
</evidence>
<evidence type="ECO:0000256" key="7">
    <source>
        <dbReference type="ARBA" id="ARBA00023242"/>
    </source>
</evidence>
<dbReference type="SUPFAM" id="SSF57667">
    <property type="entry name" value="beta-beta-alpha zinc fingers"/>
    <property type="match status" value="3"/>
</dbReference>
<dbReference type="Pfam" id="PF00096">
    <property type="entry name" value="zf-C2H2"/>
    <property type="match status" value="5"/>
</dbReference>
<organism evidence="10 11">
    <name type="scientific">Trapa incisa</name>
    <dbReference type="NCBI Taxonomy" id="236973"/>
    <lineage>
        <taxon>Eukaryota</taxon>
        <taxon>Viridiplantae</taxon>
        <taxon>Streptophyta</taxon>
        <taxon>Embryophyta</taxon>
        <taxon>Tracheophyta</taxon>
        <taxon>Spermatophyta</taxon>
        <taxon>Magnoliopsida</taxon>
        <taxon>eudicotyledons</taxon>
        <taxon>Gunneridae</taxon>
        <taxon>Pentapetalae</taxon>
        <taxon>rosids</taxon>
        <taxon>malvids</taxon>
        <taxon>Myrtales</taxon>
        <taxon>Lythraceae</taxon>
        <taxon>Trapa</taxon>
    </lineage>
</organism>
<dbReference type="GO" id="GO:0003700">
    <property type="term" value="F:DNA-binding transcription factor activity"/>
    <property type="evidence" value="ECO:0007669"/>
    <property type="project" value="TreeGrafter"/>
</dbReference>
<feature type="domain" description="C2H2-type" evidence="9">
    <location>
        <begin position="95"/>
        <end position="124"/>
    </location>
</feature>
<comment type="subcellular location">
    <subcellularLocation>
        <location evidence="1">Nucleus</location>
    </subcellularLocation>
</comment>